<keyword evidence="1" id="KW-1133">Transmembrane helix</keyword>
<comment type="caution">
    <text evidence="2">The sequence shown here is derived from an EMBL/GenBank/DDBJ whole genome shotgun (WGS) entry which is preliminary data.</text>
</comment>
<keyword evidence="1" id="KW-0472">Membrane</keyword>
<accession>A0A8S1M7Z1</accession>
<gene>
    <name evidence="2" type="ORF">PSON_ATCC_30995.1.T0340260</name>
</gene>
<reference evidence="2" key="1">
    <citation type="submission" date="2021-01" db="EMBL/GenBank/DDBJ databases">
        <authorList>
            <consortium name="Genoscope - CEA"/>
            <person name="William W."/>
        </authorList>
    </citation>
    <scope>NUCLEOTIDE SEQUENCE</scope>
</reference>
<evidence type="ECO:0000313" key="3">
    <source>
        <dbReference type="Proteomes" id="UP000692954"/>
    </source>
</evidence>
<evidence type="ECO:0000313" key="2">
    <source>
        <dbReference type="EMBL" id="CAD8076217.1"/>
    </source>
</evidence>
<dbReference type="EMBL" id="CAJJDN010000034">
    <property type="protein sequence ID" value="CAD8076217.1"/>
    <property type="molecule type" value="Genomic_DNA"/>
</dbReference>
<keyword evidence="3" id="KW-1185">Reference proteome</keyword>
<keyword evidence="1" id="KW-0812">Transmembrane</keyword>
<evidence type="ECO:0000256" key="1">
    <source>
        <dbReference type="SAM" id="Phobius"/>
    </source>
</evidence>
<dbReference type="AlphaFoldDB" id="A0A8S1M7Z1"/>
<feature type="transmembrane region" description="Helical" evidence="1">
    <location>
        <begin position="13"/>
        <end position="35"/>
    </location>
</feature>
<evidence type="ECO:0008006" key="4">
    <source>
        <dbReference type="Google" id="ProtNLM"/>
    </source>
</evidence>
<proteinExistence type="predicted"/>
<dbReference type="Proteomes" id="UP000692954">
    <property type="component" value="Unassembled WGS sequence"/>
</dbReference>
<feature type="transmembrane region" description="Helical" evidence="1">
    <location>
        <begin position="47"/>
        <end position="74"/>
    </location>
</feature>
<sequence>MGKQLCWGYKLKIFFLFLIYMLLYILTLLSIHLIRIGEYCMNSQRKIISILITITIKKCQIFEILLLSFFLIFVSQLIQDQITSIKDNQTIIQQRQDKFVFDDEKWYHCILPIKPKLKQNYIELVFDEELIKQGTQYLKDIIYDETNPGSIHFIEFILDNYSKQKQ</sequence>
<protein>
    <recommendedName>
        <fullName evidence="4">Transmembrane protein</fullName>
    </recommendedName>
</protein>
<organism evidence="2 3">
    <name type="scientific">Paramecium sonneborni</name>
    <dbReference type="NCBI Taxonomy" id="65129"/>
    <lineage>
        <taxon>Eukaryota</taxon>
        <taxon>Sar</taxon>
        <taxon>Alveolata</taxon>
        <taxon>Ciliophora</taxon>
        <taxon>Intramacronucleata</taxon>
        <taxon>Oligohymenophorea</taxon>
        <taxon>Peniculida</taxon>
        <taxon>Parameciidae</taxon>
        <taxon>Paramecium</taxon>
    </lineage>
</organism>
<name>A0A8S1M7Z1_9CILI</name>